<feature type="transmembrane region" description="Helical" evidence="1">
    <location>
        <begin position="318"/>
        <end position="339"/>
    </location>
</feature>
<accession>A0A6P5J3H9</accession>
<evidence type="ECO:0000256" key="1">
    <source>
        <dbReference type="SAM" id="Phobius"/>
    </source>
</evidence>
<evidence type="ECO:0000313" key="3">
    <source>
        <dbReference type="RefSeq" id="XP_020825489.1"/>
    </source>
</evidence>
<keyword evidence="1" id="KW-1133">Transmembrane helix</keyword>
<feature type="transmembrane region" description="Helical" evidence="1">
    <location>
        <begin position="90"/>
        <end position="110"/>
    </location>
</feature>
<keyword evidence="1" id="KW-0472">Membrane</keyword>
<feature type="transmembrane region" description="Helical" evidence="1">
    <location>
        <begin position="165"/>
        <end position="193"/>
    </location>
</feature>
<feature type="transmembrane region" description="Helical" evidence="1">
    <location>
        <begin position="286"/>
        <end position="306"/>
    </location>
</feature>
<dbReference type="AlphaFoldDB" id="A0A6P5J3H9"/>
<reference evidence="3" key="1">
    <citation type="submission" date="2025-08" db="UniProtKB">
        <authorList>
            <consortium name="RefSeq"/>
        </authorList>
    </citation>
    <scope>IDENTIFICATION</scope>
    <source>
        <tissue evidence="3">Spleen</tissue>
    </source>
</reference>
<proteinExistence type="predicted"/>
<organism evidence="2 3">
    <name type="scientific">Phascolarctos cinereus</name>
    <name type="common">Koala</name>
    <dbReference type="NCBI Taxonomy" id="38626"/>
    <lineage>
        <taxon>Eukaryota</taxon>
        <taxon>Metazoa</taxon>
        <taxon>Chordata</taxon>
        <taxon>Craniata</taxon>
        <taxon>Vertebrata</taxon>
        <taxon>Euteleostomi</taxon>
        <taxon>Mammalia</taxon>
        <taxon>Metatheria</taxon>
        <taxon>Diprotodontia</taxon>
        <taxon>Phascolarctidae</taxon>
        <taxon>Phascolarctos</taxon>
    </lineage>
</organism>
<gene>
    <name evidence="3" type="primary">LOC110196526</name>
</gene>
<name>A0A6P5J3H9_PHACI</name>
<protein>
    <submittedName>
        <fullName evidence="3">Uncharacterized protein LOC110196526</fullName>
    </submittedName>
</protein>
<dbReference type="Proteomes" id="UP000515140">
    <property type="component" value="Unplaced"/>
</dbReference>
<keyword evidence="2" id="KW-1185">Reference proteome</keyword>
<dbReference type="KEGG" id="pcw:110196526"/>
<feature type="transmembrane region" description="Helical" evidence="1">
    <location>
        <begin position="250"/>
        <end position="266"/>
    </location>
</feature>
<dbReference type="InParanoid" id="A0A6P5J3H9"/>
<dbReference type="RefSeq" id="XP_020825489.1">
    <property type="nucleotide sequence ID" value="XM_020969830.1"/>
</dbReference>
<sequence>MLFSLAAGRYNHLTYCGIQVLILVEYKISFGTLEIQSLWNTNFFFGRWENYSSPSLWNTKFFISQLEDLLAPFCFFAGWKSEPSSLVCGIQVFLGLFDFFWGGVFLLGVAPWKDLIIILGLEYKIYCSCSFVEYKIFGGFWCLEEIIIILDLEYKISSSFVEYKFFWWFLWCFEDLIILLGLWNTKFLILHLWNTKSLGGGLFGAWKISLSSLVWNIKFIVLCGIQGNFFLFLFFGAWEDFIILGLEYKIYIRSLGGVCLVLGRYHRPWFVEYNSFVEYKFSGLFFGGFFFFLVCLFVVFFFLWCLEDILLGLWNTIHLWNTSSLGCFLVGFFFLVHLFG</sequence>
<dbReference type="GeneID" id="110196526"/>
<evidence type="ECO:0000313" key="2">
    <source>
        <dbReference type="Proteomes" id="UP000515140"/>
    </source>
</evidence>
<keyword evidence="1" id="KW-0812">Transmembrane</keyword>
<feature type="transmembrane region" description="Helical" evidence="1">
    <location>
        <begin position="213"/>
        <end position="238"/>
    </location>
</feature>